<gene>
    <name evidence="7" type="ORF">WM40_12450</name>
</gene>
<dbReference type="GO" id="GO:0006352">
    <property type="term" value="P:DNA-templated transcription initiation"/>
    <property type="evidence" value="ECO:0007669"/>
    <property type="project" value="InterPro"/>
</dbReference>
<dbReference type="PANTHER" id="PTHR43133">
    <property type="entry name" value="RNA POLYMERASE ECF-TYPE SIGMA FACTO"/>
    <property type="match status" value="1"/>
</dbReference>
<dbReference type="GO" id="GO:0003677">
    <property type="term" value="F:DNA binding"/>
    <property type="evidence" value="ECO:0007669"/>
    <property type="project" value="InterPro"/>
</dbReference>
<protein>
    <recommendedName>
        <fullName evidence="9">RNA polymerase sigma70</fullName>
    </recommendedName>
</protein>
<keyword evidence="8" id="KW-1185">Reference proteome</keyword>
<dbReference type="Gene3D" id="1.10.10.10">
    <property type="entry name" value="Winged helix-like DNA-binding domain superfamily/Winged helix DNA-binding domain"/>
    <property type="match status" value="1"/>
</dbReference>
<sequence length="179" mass="20614">MDNESSLLDQVGRGDASALARLYRLYVRRITRFLNRLTWKTEVINEIINDTFMVVWNKAKSFRGDSSVATWITGIAYRCALRSLRYQSRSEFELLDTDTMMSYEPDYELSDLLKKALDLLPEDQRLAMTLAYILGHTVEEISQILGCPATTVKARMHRARNKLRETLETIGNTQCQPAQ</sequence>
<dbReference type="PANTHER" id="PTHR43133:SF32">
    <property type="entry name" value="BLR3042 PROTEIN"/>
    <property type="match status" value="1"/>
</dbReference>
<evidence type="ECO:0000256" key="4">
    <source>
        <dbReference type="ARBA" id="ARBA00023163"/>
    </source>
</evidence>
<feature type="domain" description="RNA polymerase sigma-70 region 2" evidence="5">
    <location>
        <begin position="22"/>
        <end position="89"/>
    </location>
</feature>
<evidence type="ECO:0000313" key="7">
    <source>
        <dbReference type="EMBL" id="KKB63352.1"/>
    </source>
</evidence>
<comment type="similarity">
    <text evidence="1">Belongs to the sigma-70 factor family. ECF subfamily.</text>
</comment>
<evidence type="ECO:0000259" key="5">
    <source>
        <dbReference type="Pfam" id="PF04542"/>
    </source>
</evidence>
<dbReference type="InterPro" id="IPR039425">
    <property type="entry name" value="RNA_pol_sigma-70-like"/>
</dbReference>
<organism evidence="7 8">
    <name type="scientific">Robbsia andropogonis</name>
    <dbReference type="NCBI Taxonomy" id="28092"/>
    <lineage>
        <taxon>Bacteria</taxon>
        <taxon>Pseudomonadati</taxon>
        <taxon>Pseudomonadota</taxon>
        <taxon>Betaproteobacteria</taxon>
        <taxon>Burkholderiales</taxon>
        <taxon>Burkholderiaceae</taxon>
        <taxon>Robbsia</taxon>
    </lineage>
</organism>
<dbReference type="AlphaFoldDB" id="A0A0F5K1C3"/>
<dbReference type="Gene3D" id="1.10.1740.10">
    <property type="match status" value="1"/>
</dbReference>
<keyword evidence="2" id="KW-0805">Transcription regulation</keyword>
<dbReference type="InterPro" id="IPR013325">
    <property type="entry name" value="RNA_pol_sigma_r2"/>
</dbReference>
<evidence type="ECO:0008006" key="9">
    <source>
        <dbReference type="Google" id="ProtNLM"/>
    </source>
</evidence>
<dbReference type="Pfam" id="PF04542">
    <property type="entry name" value="Sigma70_r2"/>
    <property type="match status" value="1"/>
</dbReference>
<dbReference type="CDD" id="cd06171">
    <property type="entry name" value="Sigma70_r4"/>
    <property type="match status" value="1"/>
</dbReference>
<evidence type="ECO:0000256" key="3">
    <source>
        <dbReference type="ARBA" id="ARBA00023082"/>
    </source>
</evidence>
<feature type="domain" description="RNA polymerase sigma factor 70 region 4 type 2" evidence="6">
    <location>
        <begin position="112"/>
        <end position="163"/>
    </location>
</feature>
<dbReference type="PATRIC" id="fig|28092.6.peg.2928"/>
<evidence type="ECO:0000256" key="1">
    <source>
        <dbReference type="ARBA" id="ARBA00010641"/>
    </source>
</evidence>
<name>A0A0F5K1C3_9BURK</name>
<evidence type="ECO:0000256" key="2">
    <source>
        <dbReference type="ARBA" id="ARBA00023015"/>
    </source>
</evidence>
<dbReference type="Proteomes" id="UP000033618">
    <property type="component" value="Unassembled WGS sequence"/>
</dbReference>
<dbReference type="STRING" id="28092.WM40_12450"/>
<reference evidence="7 8" key="1">
    <citation type="submission" date="2015-03" db="EMBL/GenBank/DDBJ databases">
        <title>Draft Genome Sequence of Burkholderia andropogonis type strain ICMP2807, isolated from Sorghum bicolor.</title>
        <authorList>
            <person name="Lopes-Santos L."/>
            <person name="Castro D.B."/>
            <person name="Ottoboni L.M."/>
            <person name="Park D."/>
            <person name="Weirc B.S."/>
            <person name="Destefano S.A."/>
        </authorList>
    </citation>
    <scope>NUCLEOTIDE SEQUENCE [LARGE SCALE GENOMIC DNA]</scope>
    <source>
        <strain evidence="7 8">ICMP2807</strain>
    </source>
</reference>
<keyword evidence="4" id="KW-0804">Transcription</keyword>
<dbReference type="SUPFAM" id="SSF88659">
    <property type="entry name" value="Sigma3 and sigma4 domains of RNA polymerase sigma factors"/>
    <property type="match status" value="1"/>
</dbReference>
<dbReference type="GO" id="GO:0016987">
    <property type="term" value="F:sigma factor activity"/>
    <property type="evidence" value="ECO:0007669"/>
    <property type="project" value="UniProtKB-KW"/>
</dbReference>
<dbReference type="SUPFAM" id="SSF88946">
    <property type="entry name" value="Sigma2 domain of RNA polymerase sigma factors"/>
    <property type="match status" value="1"/>
</dbReference>
<dbReference type="EMBL" id="LAQU01000011">
    <property type="protein sequence ID" value="KKB63352.1"/>
    <property type="molecule type" value="Genomic_DNA"/>
</dbReference>
<dbReference type="InterPro" id="IPR013324">
    <property type="entry name" value="RNA_pol_sigma_r3/r4-like"/>
</dbReference>
<evidence type="ECO:0000259" key="6">
    <source>
        <dbReference type="Pfam" id="PF08281"/>
    </source>
</evidence>
<dbReference type="InterPro" id="IPR013249">
    <property type="entry name" value="RNA_pol_sigma70_r4_t2"/>
</dbReference>
<dbReference type="InterPro" id="IPR007627">
    <property type="entry name" value="RNA_pol_sigma70_r2"/>
</dbReference>
<proteinExistence type="inferred from homology"/>
<dbReference type="InterPro" id="IPR036388">
    <property type="entry name" value="WH-like_DNA-bd_sf"/>
</dbReference>
<dbReference type="NCBIfam" id="TIGR02937">
    <property type="entry name" value="sigma70-ECF"/>
    <property type="match status" value="1"/>
</dbReference>
<accession>A0A0F5K1C3</accession>
<dbReference type="InterPro" id="IPR014284">
    <property type="entry name" value="RNA_pol_sigma-70_dom"/>
</dbReference>
<keyword evidence="3" id="KW-0731">Sigma factor</keyword>
<evidence type="ECO:0000313" key="8">
    <source>
        <dbReference type="Proteomes" id="UP000033618"/>
    </source>
</evidence>
<dbReference type="Pfam" id="PF08281">
    <property type="entry name" value="Sigma70_r4_2"/>
    <property type="match status" value="1"/>
</dbReference>
<comment type="caution">
    <text evidence="7">The sequence shown here is derived from an EMBL/GenBank/DDBJ whole genome shotgun (WGS) entry which is preliminary data.</text>
</comment>